<evidence type="ECO:0000313" key="1">
    <source>
        <dbReference type="EMBL" id="KKO07827.1"/>
    </source>
</evidence>
<dbReference type="EMBL" id="LAZR01000011">
    <property type="protein sequence ID" value="KKO07827.1"/>
    <property type="molecule type" value="Genomic_DNA"/>
</dbReference>
<proteinExistence type="predicted"/>
<organism evidence="1">
    <name type="scientific">marine sediment metagenome</name>
    <dbReference type="NCBI Taxonomy" id="412755"/>
    <lineage>
        <taxon>unclassified sequences</taxon>
        <taxon>metagenomes</taxon>
        <taxon>ecological metagenomes</taxon>
    </lineage>
</organism>
<accession>A0A0F9Y7A0</accession>
<evidence type="ECO:0008006" key="2">
    <source>
        <dbReference type="Google" id="ProtNLM"/>
    </source>
</evidence>
<gene>
    <name evidence="1" type="ORF">LCGC14_0051690</name>
</gene>
<sequence length="76" mass="8852">MMISCEKAANICNRHQYREATVWEKIQLKFHLTMCKTCAKHSAGNKKLTSLCNQAKLTVLSDEEKRKMKETFFKAK</sequence>
<reference evidence="1" key="1">
    <citation type="journal article" date="2015" name="Nature">
        <title>Complex archaea that bridge the gap between prokaryotes and eukaryotes.</title>
        <authorList>
            <person name="Spang A."/>
            <person name="Saw J.H."/>
            <person name="Jorgensen S.L."/>
            <person name="Zaremba-Niedzwiedzka K."/>
            <person name="Martijn J."/>
            <person name="Lind A.E."/>
            <person name="van Eijk R."/>
            <person name="Schleper C."/>
            <person name="Guy L."/>
            <person name="Ettema T.J."/>
        </authorList>
    </citation>
    <scope>NUCLEOTIDE SEQUENCE</scope>
</reference>
<comment type="caution">
    <text evidence="1">The sequence shown here is derived from an EMBL/GenBank/DDBJ whole genome shotgun (WGS) entry which is preliminary data.</text>
</comment>
<name>A0A0F9Y7A0_9ZZZZ</name>
<dbReference type="AlphaFoldDB" id="A0A0F9Y7A0"/>
<protein>
    <recommendedName>
        <fullName evidence="2">Glycine dehydrogenase</fullName>
    </recommendedName>
</protein>